<dbReference type="EMBL" id="JAGSOG010000178">
    <property type="protein sequence ID" value="MBR7837061.1"/>
    <property type="molecule type" value="Genomic_DNA"/>
</dbReference>
<gene>
    <name evidence="1" type="ORF">KDL01_27540</name>
</gene>
<dbReference type="Proteomes" id="UP000675781">
    <property type="component" value="Unassembled WGS sequence"/>
</dbReference>
<comment type="caution">
    <text evidence="1">The sequence shown here is derived from an EMBL/GenBank/DDBJ whole genome shotgun (WGS) entry which is preliminary data.</text>
</comment>
<keyword evidence="2" id="KW-1185">Reference proteome</keyword>
<evidence type="ECO:0000313" key="1">
    <source>
        <dbReference type="EMBL" id="MBR7837061.1"/>
    </source>
</evidence>
<organism evidence="1 2">
    <name type="scientific">Actinospica durhamensis</name>
    <dbReference type="NCBI Taxonomy" id="1508375"/>
    <lineage>
        <taxon>Bacteria</taxon>
        <taxon>Bacillati</taxon>
        <taxon>Actinomycetota</taxon>
        <taxon>Actinomycetes</taxon>
        <taxon>Catenulisporales</taxon>
        <taxon>Actinospicaceae</taxon>
        <taxon>Actinospica</taxon>
    </lineage>
</organism>
<sequence length="119" mass="12757">MVPLEKLRIDHGVIRADLALDSPESGGRRSAIPGAGMLRPMWDIGHRTSAGGPDLAIARIWVEFAPSLEPGQQGTVRLAPLTPSRWQHLTQGDVITMHEIALPVGTAEIITVLPPADSE</sequence>
<evidence type="ECO:0000313" key="2">
    <source>
        <dbReference type="Proteomes" id="UP000675781"/>
    </source>
</evidence>
<name>A0A941ETK7_9ACTN</name>
<accession>A0A941ETK7</accession>
<dbReference type="AlphaFoldDB" id="A0A941ETK7"/>
<reference evidence="1" key="1">
    <citation type="submission" date="2021-04" db="EMBL/GenBank/DDBJ databases">
        <title>Genome based classification of Actinospica acidithermotolerans sp. nov., an actinobacterium isolated from an Indonesian hot spring.</title>
        <authorList>
            <person name="Kusuma A.B."/>
            <person name="Putra K.E."/>
            <person name="Nafisah S."/>
            <person name="Loh J."/>
            <person name="Nouioui I."/>
            <person name="Goodfellow M."/>
        </authorList>
    </citation>
    <scope>NUCLEOTIDE SEQUENCE</scope>
    <source>
        <strain evidence="1">CSCA 57</strain>
    </source>
</reference>
<proteinExistence type="predicted"/>
<protein>
    <submittedName>
        <fullName evidence="1">Uncharacterized protein</fullName>
    </submittedName>
</protein>